<keyword evidence="2 5" id="KW-0812">Transmembrane</keyword>
<dbReference type="InterPro" id="IPR021147">
    <property type="entry name" value="DUF697"/>
</dbReference>
<keyword evidence="4 5" id="KW-0472">Membrane</keyword>
<name>A0A2S6GPZ8_9GAMM</name>
<evidence type="ECO:0000256" key="3">
    <source>
        <dbReference type="ARBA" id="ARBA00022989"/>
    </source>
</evidence>
<comment type="subcellular location">
    <subcellularLocation>
        <location evidence="1">Membrane</location>
        <topology evidence="1">Multi-pass membrane protein</topology>
    </subcellularLocation>
</comment>
<evidence type="ECO:0000256" key="5">
    <source>
        <dbReference type="SAM" id="Phobius"/>
    </source>
</evidence>
<keyword evidence="7" id="KW-1185">Reference proteome</keyword>
<feature type="transmembrane region" description="Helical" evidence="5">
    <location>
        <begin position="94"/>
        <end position="116"/>
    </location>
</feature>
<reference evidence="6 7" key="1">
    <citation type="submission" date="2018-02" db="EMBL/GenBank/DDBJ databases">
        <title>Subsurface microbial communities from deep shales in Ohio and West Virginia, USA.</title>
        <authorList>
            <person name="Wrighton K."/>
        </authorList>
    </citation>
    <scope>NUCLEOTIDE SEQUENCE [LARGE SCALE GENOMIC DNA]</scope>
    <source>
        <strain evidence="6 7">OWC-G53F</strain>
    </source>
</reference>
<dbReference type="GO" id="GO:0016020">
    <property type="term" value="C:membrane"/>
    <property type="evidence" value="ECO:0007669"/>
    <property type="project" value="UniProtKB-SubCell"/>
</dbReference>
<comment type="caution">
    <text evidence="6">The sequence shown here is derived from an EMBL/GenBank/DDBJ whole genome shotgun (WGS) entry which is preliminary data.</text>
</comment>
<dbReference type="EMBL" id="PTIY01000014">
    <property type="protein sequence ID" value="PPK67267.1"/>
    <property type="molecule type" value="Genomic_DNA"/>
</dbReference>
<evidence type="ECO:0000256" key="1">
    <source>
        <dbReference type="ARBA" id="ARBA00004141"/>
    </source>
</evidence>
<dbReference type="Proteomes" id="UP000238071">
    <property type="component" value="Unassembled WGS sequence"/>
</dbReference>
<sequence>MLLSEKNSTLIGDNIVTSEQQIESNALQSEDAQVSREQAANLVISKYTGWAAGSGVIPFPFWDVAAIAAVEIKMVNELLDIYDKPFSESKTRSILTILIGSLSPQLLVGVTAATLFKVIPGIGSALSIMSMPILAAASAYAVGQVMVNHLKNGGDLTNFDPKAKLDDFKAYFKEGKKKVDPAATT</sequence>
<dbReference type="OrthoDB" id="5566735at2"/>
<gene>
    <name evidence="6" type="ORF">B0F88_11414</name>
</gene>
<evidence type="ECO:0000313" key="7">
    <source>
        <dbReference type="Proteomes" id="UP000238071"/>
    </source>
</evidence>
<proteinExistence type="predicted"/>
<feature type="transmembrane region" description="Helical" evidence="5">
    <location>
        <begin position="122"/>
        <end position="142"/>
    </location>
</feature>
<evidence type="ECO:0000256" key="2">
    <source>
        <dbReference type="ARBA" id="ARBA00022692"/>
    </source>
</evidence>
<organism evidence="6 7">
    <name type="scientific">Methylobacter tundripaludum</name>
    <dbReference type="NCBI Taxonomy" id="173365"/>
    <lineage>
        <taxon>Bacteria</taxon>
        <taxon>Pseudomonadati</taxon>
        <taxon>Pseudomonadota</taxon>
        <taxon>Gammaproteobacteria</taxon>
        <taxon>Methylococcales</taxon>
        <taxon>Methylococcaceae</taxon>
        <taxon>Methylobacter</taxon>
    </lineage>
</organism>
<dbReference type="Pfam" id="PF05128">
    <property type="entry name" value="DUF697"/>
    <property type="match status" value="1"/>
</dbReference>
<dbReference type="AlphaFoldDB" id="A0A2S6GPZ8"/>
<keyword evidence="3 5" id="KW-1133">Transmembrane helix</keyword>
<evidence type="ECO:0000256" key="4">
    <source>
        <dbReference type="ARBA" id="ARBA00023136"/>
    </source>
</evidence>
<evidence type="ECO:0000313" key="6">
    <source>
        <dbReference type="EMBL" id="PPK67267.1"/>
    </source>
</evidence>
<protein>
    <submittedName>
        <fullName evidence="6">Uncharacterized protein (DUF697 family)</fullName>
    </submittedName>
</protein>
<accession>A0A2S6GPZ8</accession>